<reference evidence="2 3" key="1">
    <citation type="journal article" date="2019" name="Nat. Plants">
        <title>Stout camphor tree genome fills gaps in understanding of flowering plant genome evolution.</title>
        <authorList>
            <person name="Chaw S.M."/>
            <person name="Liu Y.C."/>
            <person name="Wu Y.W."/>
            <person name="Wang H.Y."/>
            <person name="Lin C.I."/>
            <person name="Wu C.S."/>
            <person name="Ke H.M."/>
            <person name="Chang L.Y."/>
            <person name="Hsu C.Y."/>
            <person name="Yang H.T."/>
            <person name="Sudianto E."/>
            <person name="Hsu M.H."/>
            <person name="Wu K.P."/>
            <person name="Wang L.N."/>
            <person name="Leebens-Mack J.H."/>
            <person name="Tsai I.J."/>
        </authorList>
    </citation>
    <scope>NUCLEOTIDE SEQUENCE [LARGE SCALE GENOMIC DNA]</scope>
    <source>
        <strain evidence="3">cv. Chaw 1501</strain>
        <tissue evidence="2">Young leaves</tissue>
    </source>
</reference>
<keyword evidence="2" id="KW-0808">Transferase</keyword>
<name>A0A3S3MGJ5_9MAGN</name>
<dbReference type="PANTHER" id="PTHR31642:SF318">
    <property type="entry name" value="OMEGA-HYDROXYPALMITATE O-FERULOYL TRANSFERASE"/>
    <property type="match status" value="1"/>
</dbReference>
<dbReference type="InterPro" id="IPR050317">
    <property type="entry name" value="Plant_Fungal_Acyltransferase"/>
</dbReference>
<gene>
    <name evidence="2" type="ORF">CKAN_01199200</name>
</gene>
<dbReference type="PANTHER" id="PTHR31642">
    <property type="entry name" value="TRICHOTHECENE 3-O-ACETYLTRANSFERASE"/>
    <property type="match status" value="1"/>
</dbReference>
<dbReference type="STRING" id="337451.A0A3S3MGJ5"/>
<keyword evidence="3" id="KW-1185">Reference proteome</keyword>
<evidence type="ECO:0000256" key="1">
    <source>
        <dbReference type="ARBA" id="ARBA00009861"/>
    </source>
</evidence>
<evidence type="ECO:0000313" key="3">
    <source>
        <dbReference type="Proteomes" id="UP000283530"/>
    </source>
</evidence>
<accession>A0A3S3MGJ5</accession>
<dbReference type="OrthoDB" id="1862401at2759"/>
<dbReference type="GO" id="GO:0016747">
    <property type="term" value="F:acyltransferase activity, transferring groups other than amino-acyl groups"/>
    <property type="evidence" value="ECO:0007669"/>
    <property type="project" value="TreeGrafter"/>
</dbReference>
<dbReference type="Proteomes" id="UP000283530">
    <property type="component" value="Unassembled WGS sequence"/>
</dbReference>
<organism evidence="2 3">
    <name type="scientific">Cinnamomum micranthum f. kanehirae</name>
    <dbReference type="NCBI Taxonomy" id="337451"/>
    <lineage>
        <taxon>Eukaryota</taxon>
        <taxon>Viridiplantae</taxon>
        <taxon>Streptophyta</taxon>
        <taxon>Embryophyta</taxon>
        <taxon>Tracheophyta</taxon>
        <taxon>Spermatophyta</taxon>
        <taxon>Magnoliopsida</taxon>
        <taxon>Magnoliidae</taxon>
        <taxon>Laurales</taxon>
        <taxon>Lauraceae</taxon>
        <taxon>Cinnamomum</taxon>
    </lineage>
</organism>
<proteinExistence type="inferred from homology"/>
<dbReference type="InterPro" id="IPR023213">
    <property type="entry name" value="CAT-like_dom_sf"/>
</dbReference>
<comment type="caution">
    <text evidence="2">The sequence shown here is derived from an EMBL/GenBank/DDBJ whole genome shotgun (WGS) entry which is preliminary data.</text>
</comment>
<protein>
    <submittedName>
        <fullName evidence="2">Omega-hydroxypalmitate O-feruloyl transferase-like protein</fullName>
    </submittedName>
</protein>
<sequence>MVMKRHRVITSASFSACIPTKVPRIPDACNEKAAVTFYQQRQSIQAGLLFSFVLVSDNTNFPIPHSFKGNNSMGEFHGTGEILRVNKLEPILVRPDGETPDGSYFISTLDQSLAVVAETVYCYKGDEKKPSDDACRVIRIALAKVLVHYYPLAGSLVMNSEGELMVRCTGEGATFVEAVAEHDMEVLGDISVPDPVKLGLLVHTFPETLNIVEIPILTVQVTRFKCGGFVLGVALNHCMADGISAMEFLNSWAETARGLPINPPFLDRSLLRSRQPPKIAFPHHEFAEIDDVSNISSLYQEHQIQYKSFCFDQNKLTQLKKIAMEDGVVKNCTTFVALSAFIWRARSKSLKTDPAQQTRLLFSVDGRARFNPPLPKGYFGNAAVVTCCSCSAGELMEKPLSFAVRLVQKAIELVTEDYIRSVIDYLEATRAHLSLMSTDLMVATWTRLSLHTIDFGWGEPFQSGPVTVPIALFLPHGKGRRDINLLLGLPLPAMEAFQELMKI</sequence>
<dbReference type="EMBL" id="QPKB01000004">
    <property type="protein sequence ID" value="RWR83242.1"/>
    <property type="molecule type" value="Genomic_DNA"/>
</dbReference>
<dbReference type="Pfam" id="PF02458">
    <property type="entry name" value="Transferase"/>
    <property type="match status" value="1"/>
</dbReference>
<evidence type="ECO:0000313" key="2">
    <source>
        <dbReference type="EMBL" id="RWR83242.1"/>
    </source>
</evidence>
<dbReference type="Gene3D" id="3.30.559.10">
    <property type="entry name" value="Chloramphenicol acetyltransferase-like domain"/>
    <property type="match status" value="2"/>
</dbReference>
<comment type="similarity">
    <text evidence="1">Belongs to the plant acyltransferase family.</text>
</comment>
<dbReference type="AlphaFoldDB" id="A0A3S3MGJ5"/>